<sequence>MPDATDALDASTPVAAIAALDAPPRTQESSYPPVFAAQMGGRQKRALGEVFGLRNFGVNLTTLAPGARSALRQGIRSRTSSSTSSAARPA</sequence>
<feature type="region of interest" description="Disordered" evidence="1">
    <location>
        <begin position="68"/>
        <end position="90"/>
    </location>
</feature>
<name>A0AAW3U7G8_XANEU</name>
<gene>
    <name evidence="2" type="ORF">FHY32_003469</name>
</gene>
<comment type="caution">
    <text evidence="2">The sequence shown here is derived from an EMBL/GenBank/DDBJ whole genome shotgun (WGS) entry which is preliminary data.</text>
</comment>
<dbReference type="AlphaFoldDB" id="A0AAW3U7G8"/>
<reference evidence="2 3" key="1">
    <citation type="submission" date="2020-08" db="EMBL/GenBank/DDBJ databases">
        <title>Studying the diversity of plant-associated saprophytic bacteria and their role in host health and plant-pathogen interactions.</title>
        <authorList>
            <person name="Potnis N."/>
        </authorList>
    </citation>
    <scope>NUCLEOTIDE SEQUENCE [LARGE SCALE GENOMIC DNA]</scope>
    <source>
        <strain evidence="2 3">CFBP 7922</strain>
    </source>
</reference>
<organism evidence="2 3">
    <name type="scientific">Xanthomonas euvesicatoria</name>
    <dbReference type="NCBI Taxonomy" id="456327"/>
    <lineage>
        <taxon>Bacteria</taxon>
        <taxon>Pseudomonadati</taxon>
        <taxon>Pseudomonadota</taxon>
        <taxon>Gammaproteobacteria</taxon>
        <taxon>Lysobacterales</taxon>
        <taxon>Lysobacteraceae</taxon>
        <taxon>Xanthomonas</taxon>
    </lineage>
</organism>
<evidence type="ECO:0000313" key="2">
    <source>
        <dbReference type="EMBL" id="MBB4725078.1"/>
    </source>
</evidence>
<dbReference type="InterPro" id="IPR014710">
    <property type="entry name" value="RmlC-like_jellyroll"/>
</dbReference>
<proteinExistence type="predicted"/>
<dbReference type="EMBL" id="JACHNL010000008">
    <property type="protein sequence ID" value="MBB4725078.1"/>
    <property type="molecule type" value="Genomic_DNA"/>
</dbReference>
<evidence type="ECO:0000313" key="3">
    <source>
        <dbReference type="Proteomes" id="UP000576603"/>
    </source>
</evidence>
<accession>A0AAW3U7G8</accession>
<evidence type="ECO:0000256" key="1">
    <source>
        <dbReference type="SAM" id="MobiDB-lite"/>
    </source>
</evidence>
<feature type="compositionally biased region" description="Low complexity" evidence="1">
    <location>
        <begin position="76"/>
        <end position="90"/>
    </location>
</feature>
<dbReference type="Proteomes" id="UP000576603">
    <property type="component" value="Unassembled WGS sequence"/>
</dbReference>
<dbReference type="Gene3D" id="2.60.120.10">
    <property type="entry name" value="Jelly Rolls"/>
    <property type="match status" value="1"/>
</dbReference>
<protein>
    <submittedName>
        <fullName evidence="2">Uncharacterized protein</fullName>
    </submittedName>
</protein>